<name>A0A4R7B9A3_9NEIS</name>
<comment type="caution">
    <text evidence="2">The sequence shown here is derived from an EMBL/GenBank/DDBJ whole genome shotgun (WGS) entry which is preliminary data.</text>
</comment>
<keyword evidence="1" id="KW-1133">Transmembrane helix</keyword>
<feature type="transmembrane region" description="Helical" evidence="1">
    <location>
        <begin position="215"/>
        <end position="238"/>
    </location>
</feature>
<protein>
    <submittedName>
        <fullName evidence="2">Uncharacterized protein</fullName>
    </submittedName>
</protein>
<feature type="transmembrane region" description="Helical" evidence="1">
    <location>
        <begin position="250"/>
        <end position="283"/>
    </location>
</feature>
<evidence type="ECO:0000313" key="3">
    <source>
        <dbReference type="Proteomes" id="UP000295611"/>
    </source>
</evidence>
<reference evidence="2 3" key="1">
    <citation type="submission" date="2019-03" db="EMBL/GenBank/DDBJ databases">
        <title>Genomic Encyclopedia of Type Strains, Phase III (KMG-III): the genomes of soil and plant-associated and newly described type strains.</title>
        <authorList>
            <person name="Whitman W."/>
        </authorList>
    </citation>
    <scope>NUCLEOTIDE SEQUENCE [LARGE SCALE GENOMIC DNA]</scope>
    <source>
        <strain evidence="2 3">CECT 8976</strain>
    </source>
</reference>
<keyword evidence="1" id="KW-0812">Transmembrane</keyword>
<dbReference type="EMBL" id="SNZP01000004">
    <property type="protein sequence ID" value="TDR80552.1"/>
    <property type="molecule type" value="Genomic_DNA"/>
</dbReference>
<feature type="transmembrane region" description="Helical" evidence="1">
    <location>
        <begin position="304"/>
        <end position="326"/>
    </location>
</feature>
<evidence type="ECO:0000313" key="2">
    <source>
        <dbReference type="EMBL" id="TDR80552.1"/>
    </source>
</evidence>
<feature type="transmembrane region" description="Helical" evidence="1">
    <location>
        <begin position="21"/>
        <end position="42"/>
    </location>
</feature>
<dbReference type="OrthoDB" id="7029748at2"/>
<evidence type="ECO:0000256" key="1">
    <source>
        <dbReference type="SAM" id="Phobius"/>
    </source>
</evidence>
<feature type="transmembrane region" description="Helical" evidence="1">
    <location>
        <begin position="346"/>
        <end position="377"/>
    </location>
</feature>
<keyword evidence="1" id="KW-0472">Membrane</keyword>
<feature type="transmembrane region" description="Helical" evidence="1">
    <location>
        <begin position="186"/>
        <end position="203"/>
    </location>
</feature>
<dbReference type="AlphaFoldDB" id="A0A4R7B9A3"/>
<feature type="transmembrane region" description="Helical" evidence="1">
    <location>
        <begin position="389"/>
        <end position="413"/>
    </location>
</feature>
<accession>A0A4R7B9A3</accession>
<feature type="transmembrane region" description="Helical" evidence="1">
    <location>
        <begin position="101"/>
        <end position="122"/>
    </location>
</feature>
<keyword evidence="3" id="KW-1185">Reference proteome</keyword>
<sequence length="452" mass="47231">MSRFDLAARRTRRAGIDLPGGLYMAPAGPMLAALAIVLAFLIPSASPWQSPLLIAACLAFALPTAPFWLKKLSGQLALLMLAVTLALTLGAGRHLDLAAGLMRYRTVVELMFGIAMLQRLVGRLGLQALIMRQGDRLATRWRAVSFGALASLLALPLSMATIPLFATVLGPIARPRMAAAKIPMRAVSLTMLIVPTTVASAAVSASLPGLDALKVALLGAPLFVLGLASLLTTSLTLMPSETPTTPAPGLVWYVLGFWGCFLAGLALGLAIPSCIALAGAVLYLADTLFTRRSIESAMAEVGGALQTGSAEVVLLLTCGLLAQTLAHAPMLPGIGPWLAAAWQSPWIASALLVFALPLIAALGVHPLILFNLLFPLVNNAVLGSLTLQYLAWSTMFLAAQLLSPVSISALLAAASLSTSPNRVSFGLHLRFSLAMGILVFGYLNGLRYMGIG</sequence>
<dbReference type="RefSeq" id="WP_133679034.1">
    <property type="nucleotide sequence ID" value="NZ_SNZP01000004.1"/>
</dbReference>
<dbReference type="Proteomes" id="UP000295611">
    <property type="component" value="Unassembled WGS sequence"/>
</dbReference>
<gene>
    <name evidence="2" type="ORF">DFP86_10450</name>
</gene>
<feature type="transmembrane region" description="Helical" evidence="1">
    <location>
        <begin position="143"/>
        <end position="166"/>
    </location>
</feature>
<feature type="transmembrane region" description="Helical" evidence="1">
    <location>
        <begin position="76"/>
        <end position="95"/>
    </location>
</feature>
<proteinExistence type="predicted"/>
<feature type="transmembrane region" description="Helical" evidence="1">
    <location>
        <begin position="425"/>
        <end position="443"/>
    </location>
</feature>
<organism evidence="2 3">
    <name type="scientific">Paludibacterium purpuratum</name>
    <dbReference type="NCBI Taxonomy" id="1144873"/>
    <lineage>
        <taxon>Bacteria</taxon>
        <taxon>Pseudomonadati</taxon>
        <taxon>Pseudomonadota</taxon>
        <taxon>Betaproteobacteria</taxon>
        <taxon>Neisseriales</taxon>
        <taxon>Chromobacteriaceae</taxon>
        <taxon>Paludibacterium</taxon>
    </lineage>
</organism>
<feature type="transmembrane region" description="Helical" evidence="1">
    <location>
        <begin position="48"/>
        <end position="69"/>
    </location>
</feature>